<accession>A0A1G2E537</accession>
<dbReference type="GO" id="GO:0046872">
    <property type="term" value="F:metal ion binding"/>
    <property type="evidence" value="ECO:0007669"/>
    <property type="project" value="UniProtKB-KW"/>
</dbReference>
<evidence type="ECO:0000313" key="6">
    <source>
        <dbReference type="EMBL" id="OGZ20381.1"/>
    </source>
</evidence>
<keyword evidence="2" id="KW-0408">Iron</keyword>
<dbReference type="CDD" id="cd02247">
    <property type="entry name" value="cupin_pirin_C"/>
    <property type="match status" value="1"/>
</dbReference>
<keyword evidence="2" id="KW-0479">Metal-binding</keyword>
<dbReference type="EMBL" id="MHLU01000019">
    <property type="protein sequence ID" value="OGZ20381.1"/>
    <property type="molecule type" value="Genomic_DNA"/>
</dbReference>
<name>A0A1G2E537_9BACT</name>
<sequence>MYHPKQLIETLIAHPVLEGAGVRLHRGFATPQLPRFDPFLLFDDFSSSSPEDYLGGFPMHPHRGIETVTYVLDGEVRHRDSLGNSGSIRGGDIQWMSAGSGIIHEEMPEGMGGLLGFQLWVNLPKKNKMMQPRYQDVRKNIIPVTSTSAHAEIRVIAGRVGEVSGPVADIVADPIYLDVTVSREREFIFPVPEGYTTFIYMMSGTLAHGLQEPAVHKKGAILLFSHKGDHVAVRAGSSSARFLLIAGKPLHEPIAWHGPIVMNTKEELHQAFNELESGAFIKDEN</sequence>
<evidence type="ECO:0008006" key="8">
    <source>
        <dbReference type="Google" id="ProtNLM"/>
    </source>
</evidence>
<dbReference type="InterPro" id="IPR003829">
    <property type="entry name" value="Pirin_N_dom"/>
</dbReference>
<feature type="binding site" evidence="2">
    <location>
        <position position="62"/>
    </location>
    <ligand>
        <name>Fe cation</name>
        <dbReference type="ChEBI" id="CHEBI:24875"/>
    </ligand>
</feature>
<organism evidence="6 7">
    <name type="scientific">Candidatus Lloydbacteria bacterium RIFOXYC12_FULL_46_25</name>
    <dbReference type="NCBI Taxonomy" id="1798670"/>
    <lineage>
        <taxon>Bacteria</taxon>
        <taxon>Candidatus Lloydiibacteriota</taxon>
    </lineage>
</organism>
<dbReference type="InterPro" id="IPR011051">
    <property type="entry name" value="RmlC_Cupin_sf"/>
</dbReference>
<evidence type="ECO:0000256" key="2">
    <source>
        <dbReference type="PIRSR" id="PIRSR006232-1"/>
    </source>
</evidence>
<comment type="cofactor">
    <cofactor evidence="2">
        <name>Fe cation</name>
        <dbReference type="ChEBI" id="CHEBI:24875"/>
    </cofactor>
    <text evidence="2">Binds 1 Fe cation per subunit.</text>
</comment>
<feature type="binding site" evidence="2">
    <location>
        <position position="60"/>
    </location>
    <ligand>
        <name>Fe cation</name>
        <dbReference type="ChEBI" id="CHEBI:24875"/>
    </ligand>
</feature>
<evidence type="ECO:0000256" key="3">
    <source>
        <dbReference type="RuleBase" id="RU003457"/>
    </source>
</evidence>
<evidence type="ECO:0000256" key="1">
    <source>
        <dbReference type="ARBA" id="ARBA00008416"/>
    </source>
</evidence>
<proteinExistence type="inferred from homology"/>
<dbReference type="PIRSF" id="PIRSF006232">
    <property type="entry name" value="Pirin"/>
    <property type="match status" value="1"/>
</dbReference>
<dbReference type="InterPro" id="IPR008778">
    <property type="entry name" value="Pirin_C_dom"/>
</dbReference>
<evidence type="ECO:0000313" key="7">
    <source>
        <dbReference type="Proteomes" id="UP000178106"/>
    </source>
</evidence>
<comment type="similarity">
    <text evidence="1 3">Belongs to the pirin family.</text>
</comment>
<evidence type="ECO:0000259" key="5">
    <source>
        <dbReference type="Pfam" id="PF05726"/>
    </source>
</evidence>
<dbReference type="CDD" id="cd02909">
    <property type="entry name" value="cupin_pirin_N"/>
    <property type="match status" value="1"/>
</dbReference>
<dbReference type="AlphaFoldDB" id="A0A1G2E537"/>
<dbReference type="SUPFAM" id="SSF51182">
    <property type="entry name" value="RmlC-like cupins"/>
    <property type="match status" value="1"/>
</dbReference>
<dbReference type="Pfam" id="PF02678">
    <property type="entry name" value="Pirin"/>
    <property type="match status" value="1"/>
</dbReference>
<feature type="domain" description="Pirin N-terminal" evidence="4">
    <location>
        <begin position="23"/>
        <end position="121"/>
    </location>
</feature>
<feature type="domain" description="Pirin C-terminal" evidence="5">
    <location>
        <begin position="176"/>
        <end position="280"/>
    </location>
</feature>
<feature type="binding site" evidence="2">
    <location>
        <position position="106"/>
    </location>
    <ligand>
        <name>Fe cation</name>
        <dbReference type="ChEBI" id="CHEBI:24875"/>
    </ligand>
</feature>
<reference evidence="6 7" key="1">
    <citation type="journal article" date="2016" name="Nat. Commun.">
        <title>Thousands of microbial genomes shed light on interconnected biogeochemical processes in an aquifer system.</title>
        <authorList>
            <person name="Anantharaman K."/>
            <person name="Brown C.T."/>
            <person name="Hug L.A."/>
            <person name="Sharon I."/>
            <person name="Castelle C.J."/>
            <person name="Probst A.J."/>
            <person name="Thomas B.C."/>
            <person name="Singh A."/>
            <person name="Wilkins M.J."/>
            <person name="Karaoz U."/>
            <person name="Brodie E.L."/>
            <person name="Williams K.H."/>
            <person name="Hubbard S.S."/>
            <person name="Banfield J.F."/>
        </authorList>
    </citation>
    <scope>NUCLEOTIDE SEQUENCE [LARGE SCALE GENOMIC DNA]</scope>
</reference>
<dbReference type="InterPro" id="IPR014710">
    <property type="entry name" value="RmlC-like_jellyroll"/>
</dbReference>
<dbReference type="PANTHER" id="PTHR13903">
    <property type="entry name" value="PIRIN-RELATED"/>
    <property type="match status" value="1"/>
</dbReference>
<comment type="caution">
    <text evidence="6">The sequence shown here is derived from an EMBL/GenBank/DDBJ whole genome shotgun (WGS) entry which is preliminary data.</text>
</comment>
<gene>
    <name evidence="6" type="ORF">A2494_02445</name>
</gene>
<dbReference type="InterPro" id="IPR012093">
    <property type="entry name" value="Pirin"/>
</dbReference>
<dbReference type="PANTHER" id="PTHR13903:SF8">
    <property type="entry name" value="PIRIN"/>
    <property type="match status" value="1"/>
</dbReference>
<protein>
    <recommendedName>
        <fullName evidence="8">Pirin</fullName>
    </recommendedName>
</protein>
<dbReference type="Gene3D" id="2.60.120.10">
    <property type="entry name" value="Jelly Rolls"/>
    <property type="match status" value="2"/>
</dbReference>
<feature type="binding site" evidence="2">
    <location>
        <position position="104"/>
    </location>
    <ligand>
        <name>Fe cation</name>
        <dbReference type="ChEBI" id="CHEBI:24875"/>
    </ligand>
</feature>
<evidence type="ECO:0000259" key="4">
    <source>
        <dbReference type="Pfam" id="PF02678"/>
    </source>
</evidence>
<dbReference type="Pfam" id="PF05726">
    <property type="entry name" value="Pirin_C"/>
    <property type="match status" value="1"/>
</dbReference>
<dbReference type="Proteomes" id="UP000178106">
    <property type="component" value="Unassembled WGS sequence"/>
</dbReference>